<proteinExistence type="predicted"/>
<organism evidence="1 2">
    <name type="scientific">Manihot esculenta</name>
    <name type="common">Cassava</name>
    <name type="synonym">Jatropha manihot</name>
    <dbReference type="NCBI Taxonomy" id="3983"/>
    <lineage>
        <taxon>Eukaryota</taxon>
        <taxon>Viridiplantae</taxon>
        <taxon>Streptophyta</taxon>
        <taxon>Embryophyta</taxon>
        <taxon>Tracheophyta</taxon>
        <taxon>Spermatophyta</taxon>
        <taxon>Magnoliopsida</taxon>
        <taxon>eudicotyledons</taxon>
        <taxon>Gunneridae</taxon>
        <taxon>Pentapetalae</taxon>
        <taxon>rosids</taxon>
        <taxon>fabids</taxon>
        <taxon>Malpighiales</taxon>
        <taxon>Euphorbiaceae</taxon>
        <taxon>Crotonoideae</taxon>
        <taxon>Manihoteae</taxon>
        <taxon>Manihot</taxon>
    </lineage>
</organism>
<evidence type="ECO:0000313" key="2">
    <source>
        <dbReference type="Proteomes" id="UP000091857"/>
    </source>
</evidence>
<accession>A0ACB7I9G0</accession>
<gene>
    <name evidence="1" type="ORF">MANES_02G067700v8</name>
</gene>
<keyword evidence="2" id="KW-1185">Reference proteome</keyword>
<sequence length="459" mass="52014">MGKKLKAFLGKTFKTSKFRILTKIAISRIAYLEKQHKVRYSQARADVLELLNIGQRERALLRAEHVIREQNVLDAYAMIENYFHLLMERVVILEKNKWAVFLESNFLSCFVSTLVILICFCIFICLCRKCPEELKEAISSLIFAASRCGELPELQKIRKLFASRFGKEFATCAVELRNNCGVNPKIVKKLATRQPSLDSKLKALNEINPANEINLQAEGSASTVTEEKLEKQPEYIESGESSADPQLHDDMRDFPVKQQQDENFSETAKVREKYKDTEAAAEAAFQFASQAAAAARAAVKLSKTQDGNSDESQNSSNHERYPFHFDESLLISELRVDGKAATKEKNQKKEVELERGVVRNDDEAKKKQINETVALKHYSGEKSILRTKSDTDGDLSNENKDEFTCKPPNDNLLIQADSTKGKSELEGAQQKDSVEEMATRVSKAGRRPFSMRTRRVDRN</sequence>
<dbReference type="EMBL" id="CM004388">
    <property type="protein sequence ID" value="KAG8659726.1"/>
    <property type="molecule type" value="Genomic_DNA"/>
</dbReference>
<name>A0ACB7I9G0_MANES</name>
<dbReference type="Proteomes" id="UP000091857">
    <property type="component" value="Chromosome 2"/>
</dbReference>
<reference evidence="2" key="1">
    <citation type="journal article" date="2016" name="Nat. Biotechnol.">
        <title>Sequencing wild and cultivated cassava and related species reveals extensive interspecific hybridization and genetic diversity.</title>
        <authorList>
            <person name="Bredeson J.V."/>
            <person name="Lyons J.B."/>
            <person name="Prochnik S.E."/>
            <person name="Wu G.A."/>
            <person name="Ha C.M."/>
            <person name="Edsinger-Gonzales E."/>
            <person name="Grimwood J."/>
            <person name="Schmutz J."/>
            <person name="Rabbi I.Y."/>
            <person name="Egesi C."/>
            <person name="Nauluvula P."/>
            <person name="Lebot V."/>
            <person name="Ndunguru J."/>
            <person name="Mkamilo G."/>
            <person name="Bart R.S."/>
            <person name="Setter T.L."/>
            <person name="Gleadow R.M."/>
            <person name="Kulakow P."/>
            <person name="Ferguson M.E."/>
            <person name="Rounsley S."/>
            <person name="Rokhsar D.S."/>
        </authorList>
    </citation>
    <scope>NUCLEOTIDE SEQUENCE [LARGE SCALE GENOMIC DNA]</scope>
    <source>
        <strain evidence="2">cv. AM560-2</strain>
    </source>
</reference>
<protein>
    <submittedName>
        <fullName evidence="1">Uncharacterized protein</fullName>
    </submittedName>
</protein>
<evidence type="ECO:0000313" key="1">
    <source>
        <dbReference type="EMBL" id="KAG8659726.1"/>
    </source>
</evidence>
<comment type="caution">
    <text evidence="1">The sequence shown here is derived from an EMBL/GenBank/DDBJ whole genome shotgun (WGS) entry which is preliminary data.</text>
</comment>